<dbReference type="EMBL" id="LUKF01000019">
    <property type="protein sequence ID" value="KYG60695.1"/>
    <property type="molecule type" value="Genomic_DNA"/>
</dbReference>
<gene>
    <name evidence="2" type="ORF">AZI85_11915</name>
</gene>
<name>A0A150WCA7_BDEBC</name>
<sequence length="153" mass="17287">MKKTLFALTLLASSYSQAITWEVYGPCDDKPVHHGKVEVDLNKSVGEISVAIFDANKIPYIGGPEGMNSIINTPTGLDSLEIVSNSEMRAYGWCYAINGSTPYKMPNVLNLKSQDDRLVWYYGYTTNKENVWQDDMCTPAFWVRSEQFCPKKK</sequence>
<evidence type="ECO:0000313" key="3">
    <source>
        <dbReference type="Proteomes" id="UP000075391"/>
    </source>
</evidence>
<dbReference type="OrthoDB" id="5292778at2"/>
<feature type="chain" id="PRO_5007572333" description="DUF4430 domain-containing protein" evidence="1">
    <location>
        <begin position="19"/>
        <end position="153"/>
    </location>
</feature>
<dbReference type="AlphaFoldDB" id="A0A150WCA7"/>
<evidence type="ECO:0008006" key="4">
    <source>
        <dbReference type="Google" id="ProtNLM"/>
    </source>
</evidence>
<dbReference type="Proteomes" id="UP000075391">
    <property type="component" value="Unassembled WGS sequence"/>
</dbReference>
<organism evidence="2 3">
    <name type="scientific">Bdellovibrio bacteriovorus</name>
    <dbReference type="NCBI Taxonomy" id="959"/>
    <lineage>
        <taxon>Bacteria</taxon>
        <taxon>Pseudomonadati</taxon>
        <taxon>Bdellovibrionota</taxon>
        <taxon>Bdellovibrionia</taxon>
        <taxon>Bdellovibrionales</taxon>
        <taxon>Pseudobdellovibrionaceae</taxon>
        <taxon>Bdellovibrio</taxon>
    </lineage>
</organism>
<protein>
    <recommendedName>
        <fullName evidence="4">DUF4430 domain-containing protein</fullName>
    </recommendedName>
</protein>
<feature type="signal peptide" evidence="1">
    <location>
        <begin position="1"/>
        <end position="18"/>
    </location>
</feature>
<comment type="caution">
    <text evidence="2">The sequence shown here is derived from an EMBL/GenBank/DDBJ whole genome shotgun (WGS) entry which is preliminary data.</text>
</comment>
<reference evidence="2 3" key="1">
    <citation type="submission" date="2016-03" db="EMBL/GenBank/DDBJ databases">
        <authorList>
            <person name="Ploux O."/>
        </authorList>
    </citation>
    <scope>NUCLEOTIDE SEQUENCE [LARGE SCALE GENOMIC DNA]</scope>
    <source>
        <strain evidence="2 3">BER2</strain>
    </source>
</reference>
<evidence type="ECO:0000313" key="2">
    <source>
        <dbReference type="EMBL" id="KYG60695.1"/>
    </source>
</evidence>
<keyword evidence="1" id="KW-0732">Signal</keyword>
<dbReference type="RefSeq" id="WP_063244957.1">
    <property type="nucleotide sequence ID" value="NZ_LUKF01000019.1"/>
</dbReference>
<evidence type="ECO:0000256" key="1">
    <source>
        <dbReference type="SAM" id="SignalP"/>
    </source>
</evidence>
<accession>A0A150WCA7</accession>
<proteinExistence type="predicted"/>